<gene>
    <name evidence="2" type="ORF">RCO7_00285</name>
</gene>
<dbReference type="Gene3D" id="3.40.50.1820">
    <property type="entry name" value="alpha/beta hydrolase"/>
    <property type="match status" value="1"/>
</dbReference>
<protein>
    <submittedName>
        <fullName evidence="2">Related to dienelactone hydrolase family protein</fullName>
    </submittedName>
</protein>
<dbReference type="Pfam" id="PF01738">
    <property type="entry name" value="DLH"/>
    <property type="match status" value="1"/>
</dbReference>
<dbReference type="InParanoid" id="A0A1E1KH77"/>
<evidence type="ECO:0000259" key="1">
    <source>
        <dbReference type="Pfam" id="PF01738"/>
    </source>
</evidence>
<keyword evidence="3" id="KW-1185">Reference proteome</keyword>
<evidence type="ECO:0000313" key="2">
    <source>
        <dbReference type="EMBL" id="CZS97341.1"/>
    </source>
</evidence>
<organism evidence="2 3">
    <name type="scientific">Rhynchosporium graminicola</name>
    <dbReference type="NCBI Taxonomy" id="2792576"/>
    <lineage>
        <taxon>Eukaryota</taxon>
        <taxon>Fungi</taxon>
        <taxon>Dikarya</taxon>
        <taxon>Ascomycota</taxon>
        <taxon>Pezizomycotina</taxon>
        <taxon>Leotiomycetes</taxon>
        <taxon>Helotiales</taxon>
        <taxon>Ploettnerulaceae</taxon>
        <taxon>Rhynchosporium</taxon>
    </lineage>
</organism>
<sequence length="264" mass="29861">MSISSSCLKVFEWDGTPAVNIGKIANNDAYSTGDNPDVMFLFIHDLLSWNFPNLRLLANHYARETGATLFLQDFCGDESLPFAPILRNNWHLLNVPAFIAKNTREIREPEIFEVARAEDEVQERRLGGKEQSPLVDCISAGHPTWLTKKDIEEVAVPVQILAPEIDTAFNAELKLHSFQTIPKLGIPFDYQHFPGVEHACFSRGDLNHAGEREAMIRGKNAVVSWFKQFLFETGRSEDRTSSAVWSMKFVSCLLCTSCETKFNY</sequence>
<dbReference type="AlphaFoldDB" id="A0A1E1KH77"/>
<feature type="domain" description="Dienelactone hydrolase" evidence="1">
    <location>
        <begin position="147"/>
        <end position="229"/>
    </location>
</feature>
<keyword evidence="2" id="KW-0378">Hydrolase</keyword>
<dbReference type="PANTHER" id="PTHR17630:SF55">
    <property type="entry name" value="DIENELACTONE HYDROLASE FAMILY PROTEIN (AFU_ORTHOLOGUE AFUA_1G01900)"/>
    <property type="match status" value="1"/>
</dbReference>
<dbReference type="STRING" id="914237.A0A1E1KH77"/>
<comment type="caution">
    <text evidence="2">The sequence shown here is derived from an EMBL/GenBank/DDBJ whole genome shotgun (WGS) entry which is preliminary data.</text>
</comment>
<dbReference type="SUPFAM" id="SSF53474">
    <property type="entry name" value="alpha/beta-Hydrolases"/>
    <property type="match status" value="1"/>
</dbReference>
<accession>A0A1E1KH77</accession>
<proteinExistence type="predicted"/>
<dbReference type="Proteomes" id="UP000178129">
    <property type="component" value="Unassembled WGS sequence"/>
</dbReference>
<evidence type="ECO:0000313" key="3">
    <source>
        <dbReference type="Proteomes" id="UP000178129"/>
    </source>
</evidence>
<dbReference type="GO" id="GO:0016787">
    <property type="term" value="F:hydrolase activity"/>
    <property type="evidence" value="ECO:0007669"/>
    <property type="project" value="UniProtKB-KW"/>
</dbReference>
<dbReference type="PANTHER" id="PTHR17630">
    <property type="entry name" value="DIENELACTONE HYDROLASE"/>
    <property type="match status" value="1"/>
</dbReference>
<dbReference type="InterPro" id="IPR029058">
    <property type="entry name" value="AB_hydrolase_fold"/>
</dbReference>
<name>A0A1E1KH77_9HELO</name>
<reference evidence="3" key="1">
    <citation type="submission" date="2016-03" db="EMBL/GenBank/DDBJ databases">
        <authorList>
            <person name="Ploux O."/>
        </authorList>
    </citation>
    <scope>NUCLEOTIDE SEQUENCE [LARGE SCALE GENOMIC DNA]</scope>
    <source>
        <strain evidence="3">UK7</strain>
    </source>
</reference>
<dbReference type="EMBL" id="FJUW01000013">
    <property type="protein sequence ID" value="CZS97341.1"/>
    <property type="molecule type" value="Genomic_DNA"/>
</dbReference>
<dbReference type="InterPro" id="IPR002925">
    <property type="entry name" value="Dienelactn_hydro"/>
</dbReference>